<keyword evidence="2" id="KW-1185">Reference proteome</keyword>
<protein>
    <submittedName>
        <fullName evidence="1">5311_t:CDS:1</fullName>
    </submittedName>
</protein>
<dbReference type="Proteomes" id="UP000789920">
    <property type="component" value="Unassembled WGS sequence"/>
</dbReference>
<comment type="caution">
    <text evidence="1">The sequence shown here is derived from an EMBL/GenBank/DDBJ whole genome shotgun (WGS) entry which is preliminary data.</text>
</comment>
<feature type="non-terminal residue" evidence="1">
    <location>
        <position position="1"/>
    </location>
</feature>
<evidence type="ECO:0000313" key="1">
    <source>
        <dbReference type="EMBL" id="CAG8803523.1"/>
    </source>
</evidence>
<reference evidence="1" key="1">
    <citation type="submission" date="2021-06" db="EMBL/GenBank/DDBJ databases">
        <authorList>
            <person name="Kallberg Y."/>
            <person name="Tangrot J."/>
            <person name="Rosling A."/>
        </authorList>
    </citation>
    <scope>NUCLEOTIDE SEQUENCE</scope>
    <source>
        <strain evidence="1">MA461A</strain>
    </source>
</reference>
<feature type="non-terminal residue" evidence="1">
    <location>
        <position position="319"/>
    </location>
</feature>
<proteinExistence type="predicted"/>
<organism evidence="1 2">
    <name type="scientific">Racocetra persica</name>
    <dbReference type="NCBI Taxonomy" id="160502"/>
    <lineage>
        <taxon>Eukaryota</taxon>
        <taxon>Fungi</taxon>
        <taxon>Fungi incertae sedis</taxon>
        <taxon>Mucoromycota</taxon>
        <taxon>Glomeromycotina</taxon>
        <taxon>Glomeromycetes</taxon>
        <taxon>Diversisporales</taxon>
        <taxon>Gigasporaceae</taxon>
        <taxon>Racocetra</taxon>
    </lineage>
</organism>
<name>A0ACA9RQH7_9GLOM</name>
<gene>
    <name evidence="1" type="ORF">RPERSI_LOCUS21536</name>
</gene>
<evidence type="ECO:0000313" key="2">
    <source>
        <dbReference type="Proteomes" id="UP000789920"/>
    </source>
</evidence>
<dbReference type="EMBL" id="CAJVQC010063285">
    <property type="protein sequence ID" value="CAG8803523.1"/>
    <property type="molecule type" value="Genomic_DNA"/>
</dbReference>
<sequence>PYSYYLLNAIIHGKREIVVSGTPKSYIKIFTDDDLIIYYANLYDKTTKELNIISSIITTLNQEFDNDNLPKNQTNAPNLANSLPIIADSFSWNQNFLYNLNQLFISQFNIQTASELTTNSIIHSVKKYIDDNNKNPDEILKQYYNHQCRYYYTSIIGFFYEYGIGTIVDYDTAFNMYNQAAEGFYLPNINFCLLKDNQLIGLISLGLLYISGKGVMVNQPKALQLFIKSVAKGSSLGKFYIGKCYDCGYGVTKNSKHSFNWYVQSAKDGNAGAENIIGYCYNMGKRISKDHNEASKWFTKSAIKGNNLAYNNLGYNYEL</sequence>
<accession>A0ACA9RQH7</accession>